<accession>A0A6L6ILT0</accession>
<dbReference type="Gene3D" id="1.10.3100.10">
    <property type="entry name" value="Putative cytoplasmic protein"/>
    <property type="match status" value="1"/>
</dbReference>
<dbReference type="GO" id="GO:0003677">
    <property type="term" value="F:DNA binding"/>
    <property type="evidence" value="ECO:0007669"/>
    <property type="project" value="InterPro"/>
</dbReference>
<evidence type="ECO:0000313" key="2">
    <source>
        <dbReference type="Proteomes" id="UP000477739"/>
    </source>
</evidence>
<comment type="caution">
    <text evidence="1">The sequence shown here is derived from an EMBL/GenBank/DDBJ whole genome shotgun (WGS) entry which is preliminary data.</text>
</comment>
<dbReference type="Pfam" id="PF08965">
    <property type="entry name" value="Aca2_YdiL"/>
    <property type="match status" value="1"/>
</dbReference>
<dbReference type="InterPro" id="IPR015060">
    <property type="entry name" value="Aca2_YdiL-like"/>
</dbReference>
<proteinExistence type="predicted"/>
<dbReference type="SUPFAM" id="SSF47413">
    <property type="entry name" value="lambda repressor-like DNA-binding domains"/>
    <property type="match status" value="1"/>
</dbReference>
<dbReference type="InterPro" id="IPR010982">
    <property type="entry name" value="Lambda_DNA-bd_dom_sf"/>
</dbReference>
<dbReference type="InterPro" id="IPR027910">
    <property type="entry name" value="YdiL_sf"/>
</dbReference>
<name>A0A6L6ILT0_9ENTR</name>
<dbReference type="EMBL" id="WMJZ01000014">
    <property type="protein sequence ID" value="MTH46914.1"/>
    <property type="molecule type" value="Genomic_DNA"/>
</dbReference>
<dbReference type="AlphaFoldDB" id="A0A6L6ILT0"/>
<dbReference type="OrthoDB" id="7066373at2"/>
<evidence type="ECO:0000313" key="1">
    <source>
        <dbReference type="EMBL" id="MTH46914.1"/>
    </source>
</evidence>
<dbReference type="Proteomes" id="UP000477739">
    <property type="component" value="Unassembled WGS sequence"/>
</dbReference>
<reference evidence="1 2" key="1">
    <citation type="submission" date="2019-11" db="EMBL/GenBank/DDBJ databases">
        <title>Escherichia alba sp. nov. isolated from the gut of plastic-eating superworms Zophobas atratus.</title>
        <authorList>
            <person name="Yang Y."/>
        </authorList>
    </citation>
    <scope>NUCLEOTIDE SEQUENCE [LARGE SCALE GENOMIC DNA]</scope>
    <source>
        <strain evidence="2">BIT-B35</strain>
    </source>
</reference>
<gene>
    <name evidence="1" type="ORF">GJV78_11745</name>
</gene>
<sequence>MNAYELQALRHIFALSVTECVRWIAPGARTEEWLRWESGEQAIPPAIVDALLAMRQQRKKRIDAIIDKINNRIGNNTMRYFVTFADFQAVYSEGNFLDWKIYQSAAAELYAHDLERLC</sequence>
<protein>
    <submittedName>
        <fullName evidence="1">DUF1870 family protein</fullName>
    </submittedName>
</protein>
<dbReference type="RefSeq" id="WP_155108524.1">
    <property type="nucleotide sequence ID" value="NZ_WMJZ01000014.1"/>
</dbReference>
<keyword evidence="2" id="KW-1185">Reference proteome</keyword>
<organism evidence="1 2">
    <name type="scientific">Intestinirhabdus alba</name>
    <dbReference type="NCBI Taxonomy" id="2899544"/>
    <lineage>
        <taxon>Bacteria</taxon>
        <taxon>Pseudomonadati</taxon>
        <taxon>Pseudomonadota</taxon>
        <taxon>Gammaproteobacteria</taxon>
        <taxon>Enterobacterales</taxon>
        <taxon>Enterobacteriaceae</taxon>
        <taxon>Intestinirhabdus</taxon>
    </lineage>
</organism>